<sequence>MSGNMCSAEQTEPEEQTTIPI</sequence>
<proteinExistence type="predicted"/>
<organism evidence="2 3">
    <name type="scientific">Rotaria sordida</name>
    <dbReference type="NCBI Taxonomy" id="392033"/>
    <lineage>
        <taxon>Eukaryota</taxon>
        <taxon>Metazoa</taxon>
        <taxon>Spiralia</taxon>
        <taxon>Gnathifera</taxon>
        <taxon>Rotifera</taxon>
        <taxon>Eurotatoria</taxon>
        <taxon>Bdelloidea</taxon>
        <taxon>Philodinida</taxon>
        <taxon>Philodinidae</taxon>
        <taxon>Rotaria</taxon>
    </lineage>
</organism>
<reference evidence="2" key="1">
    <citation type="submission" date="2021-02" db="EMBL/GenBank/DDBJ databases">
        <authorList>
            <person name="Nowell W R."/>
        </authorList>
    </citation>
    <scope>NUCLEOTIDE SEQUENCE</scope>
</reference>
<feature type="non-terminal residue" evidence="2">
    <location>
        <position position="21"/>
    </location>
</feature>
<name>A0A820A916_9BILA</name>
<evidence type="ECO:0000313" key="2">
    <source>
        <dbReference type="EMBL" id="CAF4181963.1"/>
    </source>
</evidence>
<dbReference type="Proteomes" id="UP000663823">
    <property type="component" value="Unassembled WGS sequence"/>
</dbReference>
<evidence type="ECO:0000313" key="3">
    <source>
        <dbReference type="Proteomes" id="UP000663823"/>
    </source>
</evidence>
<dbReference type="EMBL" id="CAJOAX010018522">
    <property type="protein sequence ID" value="CAF4181963.1"/>
    <property type="molecule type" value="Genomic_DNA"/>
</dbReference>
<accession>A0A820A916</accession>
<comment type="caution">
    <text evidence="2">The sequence shown here is derived from an EMBL/GenBank/DDBJ whole genome shotgun (WGS) entry which is preliminary data.</text>
</comment>
<gene>
    <name evidence="2" type="ORF">OTI717_LOCUS37729</name>
</gene>
<dbReference type="AlphaFoldDB" id="A0A820A916"/>
<feature type="region of interest" description="Disordered" evidence="1">
    <location>
        <begin position="1"/>
        <end position="21"/>
    </location>
</feature>
<evidence type="ECO:0000256" key="1">
    <source>
        <dbReference type="SAM" id="MobiDB-lite"/>
    </source>
</evidence>
<protein>
    <submittedName>
        <fullName evidence="2">Uncharacterized protein</fullName>
    </submittedName>
</protein>